<dbReference type="EMBL" id="BANB01000132">
    <property type="protein sequence ID" value="GAN76622.1"/>
    <property type="molecule type" value="Genomic_DNA"/>
</dbReference>
<organism evidence="3 4">
    <name type="scientific">Acidisphaera rubrifaciens HS-AP3</name>
    <dbReference type="NCBI Taxonomy" id="1231350"/>
    <lineage>
        <taxon>Bacteria</taxon>
        <taxon>Pseudomonadati</taxon>
        <taxon>Pseudomonadota</taxon>
        <taxon>Alphaproteobacteria</taxon>
        <taxon>Acetobacterales</taxon>
        <taxon>Acetobacteraceae</taxon>
        <taxon>Acidisphaera</taxon>
    </lineage>
</organism>
<evidence type="ECO:0000313" key="4">
    <source>
        <dbReference type="Proteomes" id="UP000032680"/>
    </source>
</evidence>
<dbReference type="OrthoDB" id="7270931at2"/>
<evidence type="ECO:0000256" key="1">
    <source>
        <dbReference type="SAM" id="MobiDB-lite"/>
    </source>
</evidence>
<feature type="chain" id="PRO_5002309880" evidence="2">
    <location>
        <begin position="27"/>
        <end position="179"/>
    </location>
</feature>
<evidence type="ECO:0000256" key="2">
    <source>
        <dbReference type="SAM" id="SignalP"/>
    </source>
</evidence>
<comment type="caution">
    <text evidence="3">The sequence shown here is derived from an EMBL/GenBank/DDBJ whole genome shotgun (WGS) entry which is preliminary data.</text>
</comment>
<sequence>MRQSLFRLMVASLAAGQLLAAPLAQAECARPMDKSAFDVAGMKSELMVVALTCDVRDKYNDFVARYQPTLRAQEHNLDSYFHRAYGRRAQKEHDDYITLLANVQSETGIKQGTLFCRENIGLFDEVLALPKSADIVSYAGSKAFVQPATLTTCSDTRGPVERGPRRARVRKVSMKTHQH</sequence>
<protein>
    <submittedName>
        <fullName evidence="3">Uncharacterized protein</fullName>
    </submittedName>
</protein>
<feature type="signal peptide" evidence="2">
    <location>
        <begin position="1"/>
        <end position="26"/>
    </location>
</feature>
<feature type="compositionally biased region" description="Basic residues" evidence="1">
    <location>
        <begin position="165"/>
        <end position="179"/>
    </location>
</feature>
<dbReference type="AlphaFoldDB" id="A0A0D6P4P4"/>
<name>A0A0D6P4P4_9PROT</name>
<proteinExistence type="predicted"/>
<feature type="region of interest" description="Disordered" evidence="1">
    <location>
        <begin position="156"/>
        <end position="179"/>
    </location>
</feature>
<accession>A0A0D6P4P4</accession>
<keyword evidence="2" id="KW-0732">Signal</keyword>
<reference evidence="3 4" key="1">
    <citation type="submission" date="2012-11" db="EMBL/GenBank/DDBJ databases">
        <title>Whole genome sequence of Acidisphaera rubrifaciens HS-AP3.</title>
        <authorList>
            <person name="Azuma Y."/>
            <person name="Higashiura N."/>
            <person name="Hirakawa H."/>
            <person name="Matsushita K."/>
        </authorList>
    </citation>
    <scope>NUCLEOTIDE SEQUENCE [LARGE SCALE GENOMIC DNA]</scope>
    <source>
        <strain evidence="3 4">HS-AP3</strain>
    </source>
</reference>
<keyword evidence="4" id="KW-1185">Reference proteome</keyword>
<dbReference type="Proteomes" id="UP000032680">
    <property type="component" value="Unassembled WGS sequence"/>
</dbReference>
<gene>
    <name evidence="3" type="ORF">Asru_0132_05</name>
</gene>
<dbReference type="RefSeq" id="WP_148360356.1">
    <property type="nucleotide sequence ID" value="NZ_BANB01000132.1"/>
</dbReference>
<evidence type="ECO:0000313" key="3">
    <source>
        <dbReference type="EMBL" id="GAN76622.1"/>
    </source>
</evidence>